<dbReference type="RefSeq" id="NP_150421.1">
    <property type="nucleotide sequence ID" value="NC_003055.1"/>
</dbReference>
<accession>O78798</accession>
<evidence type="ECO:0000313" key="9">
    <source>
        <dbReference type="EMBL" id="AAC23956.1"/>
    </source>
</evidence>
<reference evidence="9" key="1">
    <citation type="submission" date="1997-11" db="EMBL/GenBank/DDBJ databases">
        <authorList>
            <person name="Oudot M.-P."/>
            <person name="Rousvoal S."/>
            <person name="Loiseaux-de Goer S."/>
        </authorList>
    </citation>
    <scope>NUCLEOTIDE SEQUENCE</scope>
    <source>
        <strain evidence="9">Roscoff</strain>
    </source>
</reference>
<keyword evidence="9" id="KW-0496">Mitochondrion</keyword>
<dbReference type="Gene3D" id="1.10.150.20">
    <property type="entry name" value="5' to 3' exonuclease, C-terminal subdomain"/>
    <property type="match status" value="1"/>
</dbReference>
<feature type="domain" description="DNA-directed RNA polymerase C-terminal" evidence="8">
    <location>
        <begin position="539"/>
        <end position="802"/>
    </location>
</feature>
<dbReference type="AlphaFoldDB" id="O78798"/>
<dbReference type="PANTHER" id="PTHR10102:SF8">
    <property type="entry name" value="DNA-DIRECTED RNA POLYMERASE-RELATED"/>
    <property type="match status" value="1"/>
</dbReference>
<sequence length="824" mass="95764">MTKKIQIDNIKLNIKPFISNKTMIFNTLERAKLMLNETSAKSAQYFLERELEHKLTTNPLPYLGQVNNNRIKESKAHLNDAAKKILEKSRLPEELKTFMTSELLTAISLTILTKLFHKASAQDSRISQTALIRAILDHFVRQLSLQRDKEIYKEENDGEKTKLKKSSKKKEEQKILKTDTAARTLAAKIVGVLSNPEIDICRIYQENPYSKSPSRIRTTNYLCLSDEWVEVAKQYENTFTCLPMLCPPLTWELQETNPYNKIESIIQGINLRGGGYLTDSEIQKNKTALLKNATAMYVVCHSEESKDNLNYIQSLGFRINNDLLKIIKENKLLIPNYKESYMVAQQTRKEYCGSMFKTRRAEEHDSATNYLAETDFAIDIADKLQGLDLHFAVRHDGRGRIYTIAYPISPISANYMRSILTCKEDYYFSKKTDRENWESLVLKLTKDLMGNNTKKSVELFKKNPGRAFDKALSDVEVIDDFSLHALKDIFINEGGQTSQLIGLDVTASGLQIMGLITRCTKALEMTQVFDQNETNSAVDIYHAIQKHVVKKYPIVQEMDRKTYKGIIMRMSYGEGVYSRKKTLYEYLKTLENEEFKKNKNKGTLLLDMAKAYDQAIYKEFPKFKTFTDQADKIVSIRTKLNLGINFNISNIFKTNQYYNMDKATTYSFRDFDGKSKRITMYIPEKITSSQYERYEAKPNTRKIKRATLPNFIHHIDSLLAHLVIKEFRKELKPLFTVHDAFYVRLIDMAFLKEAYFQALQQIHDLDPWSKFLETNKITLEDLRNDHWSEEDKALAEDLNHMIDNWMITREAVDFKRPRSNRILS</sequence>
<evidence type="ECO:0000313" key="10">
    <source>
        <dbReference type="EMBL" id="CAC50862.1"/>
    </source>
</evidence>
<dbReference type="GeneID" id="803725"/>
<organism evidence="9">
    <name type="scientific">Pylaiella littoralis</name>
    <name type="common">Seaweed</name>
    <name type="synonym">Conferva littoralis</name>
    <dbReference type="NCBI Taxonomy" id="2885"/>
    <lineage>
        <taxon>Eukaryota</taxon>
        <taxon>Sar</taxon>
        <taxon>Stramenopiles</taxon>
        <taxon>Ochrophyta</taxon>
        <taxon>PX clade</taxon>
        <taxon>Phaeophyceae</taxon>
        <taxon>Ectocarpales</taxon>
        <taxon>Acinetosporaceae</taxon>
        <taxon>Pylaiella</taxon>
    </lineage>
</organism>
<name>O78798_PYLLI</name>
<dbReference type="InterPro" id="IPR043502">
    <property type="entry name" value="DNA/RNA_pol_sf"/>
</dbReference>
<dbReference type="PANTHER" id="PTHR10102">
    <property type="entry name" value="DNA-DIRECTED RNA POLYMERASE, MITOCHONDRIAL"/>
    <property type="match status" value="1"/>
</dbReference>
<evidence type="ECO:0000256" key="4">
    <source>
        <dbReference type="ARBA" id="ARBA00022679"/>
    </source>
</evidence>
<evidence type="ECO:0000256" key="1">
    <source>
        <dbReference type="ARBA" id="ARBA00009493"/>
    </source>
</evidence>
<dbReference type="InterPro" id="IPR046950">
    <property type="entry name" value="DNA-dir_Rpol_C_phage-type"/>
</dbReference>
<dbReference type="EMBL" id="AJ277126">
    <property type="protein sequence ID" value="CAC50862.1"/>
    <property type="molecule type" value="Genomic_DNA"/>
</dbReference>
<dbReference type="GO" id="GO:0003677">
    <property type="term" value="F:DNA binding"/>
    <property type="evidence" value="ECO:0007669"/>
    <property type="project" value="InterPro"/>
</dbReference>
<dbReference type="InterPro" id="IPR002092">
    <property type="entry name" value="DNA-dir_Rpol_phage-type"/>
</dbReference>
<dbReference type="Pfam" id="PF00940">
    <property type="entry name" value="RNA_pol"/>
    <property type="match status" value="1"/>
</dbReference>
<protein>
    <recommendedName>
        <fullName evidence="2">DNA-directed RNA polymerase</fullName>
        <ecNumber evidence="2">2.7.7.6</ecNumber>
    </recommendedName>
</protein>
<evidence type="ECO:0000256" key="6">
    <source>
        <dbReference type="ARBA" id="ARBA00023163"/>
    </source>
</evidence>
<dbReference type="SUPFAM" id="SSF56672">
    <property type="entry name" value="DNA/RNA polymerases"/>
    <property type="match status" value="1"/>
</dbReference>
<evidence type="ECO:0000256" key="5">
    <source>
        <dbReference type="ARBA" id="ARBA00022695"/>
    </source>
</evidence>
<keyword evidence="3" id="KW-0240">DNA-directed RNA polymerase</keyword>
<evidence type="ECO:0000256" key="3">
    <source>
        <dbReference type="ARBA" id="ARBA00022478"/>
    </source>
</evidence>
<keyword evidence="6" id="KW-0804">Transcription</keyword>
<evidence type="ECO:0000256" key="2">
    <source>
        <dbReference type="ARBA" id="ARBA00012418"/>
    </source>
</evidence>
<dbReference type="GO" id="GO:0034245">
    <property type="term" value="C:mitochondrial DNA-directed RNA polymerase complex"/>
    <property type="evidence" value="ECO:0007669"/>
    <property type="project" value="TreeGrafter"/>
</dbReference>
<evidence type="ECO:0000256" key="7">
    <source>
        <dbReference type="ARBA" id="ARBA00048552"/>
    </source>
</evidence>
<comment type="catalytic activity">
    <reaction evidence="7">
        <text>RNA(n) + a ribonucleoside 5'-triphosphate = RNA(n+1) + diphosphate</text>
        <dbReference type="Rhea" id="RHEA:21248"/>
        <dbReference type="Rhea" id="RHEA-COMP:14527"/>
        <dbReference type="Rhea" id="RHEA-COMP:17342"/>
        <dbReference type="ChEBI" id="CHEBI:33019"/>
        <dbReference type="ChEBI" id="CHEBI:61557"/>
        <dbReference type="ChEBI" id="CHEBI:140395"/>
        <dbReference type="EC" id="2.7.7.6"/>
    </reaction>
</comment>
<dbReference type="GO" id="GO:0003899">
    <property type="term" value="F:DNA-directed RNA polymerase activity"/>
    <property type="evidence" value="ECO:0007669"/>
    <property type="project" value="UniProtKB-EC"/>
</dbReference>
<dbReference type="GO" id="GO:0006390">
    <property type="term" value="P:mitochondrial transcription"/>
    <property type="evidence" value="ECO:0007669"/>
    <property type="project" value="TreeGrafter"/>
</dbReference>
<gene>
    <name evidence="9" type="primary">rpox</name>
</gene>
<reference evidence="10" key="3">
    <citation type="journal article" date="2001" name="J. Mol. Evol.">
        <title>The complete sequence of a brown algal mitochondrial genome, the ectocarpale Pylaiella littoralis (L.) Kjellm.</title>
        <authorList>
            <person name="Oudot M.P."/>
            <person name="Fontaine J.M."/>
            <person name="Rousvoal S."/>
            <person name="Kloareg B."/>
            <person name="Loiseaux-de Goer S."/>
        </authorList>
    </citation>
    <scope>NUCLEOTIDE SEQUENCE</scope>
</reference>
<proteinExistence type="inferred from homology"/>
<keyword evidence="4" id="KW-0808">Transferase</keyword>
<keyword evidence="5" id="KW-0548">Nucleotidyltransferase</keyword>
<geneLocation type="mitochondrion" evidence="9"/>
<dbReference type="EC" id="2.7.7.6" evidence="2"/>
<reference evidence="9" key="2">
    <citation type="journal article" date="1998" name="J. Mol. Biol.">
        <title>Witnessing the evolution of transcription in mitochondria: the mitochondrial genome of the primitive brown alga Pylaiella littoralis (L.) Kjellm. Encodes a T7-like RNA polymerase.</title>
        <authorList>
            <person name="Rousvoal S."/>
            <person name="Oudot M."/>
            <person name="Fontaine J."/>
            <person name="Kloareg B."/>
            <person name="Goer S.L."/>
        </authorList>
    </citation>
    <scope>NUCLEOTIDE SEQUENCE</scope>
    <source>
        <strain evidence="9">Roscoff</strain>
    </source>
</reference>
<dbReference type="EMBL" id="AF034976">
    <property type="protein sequence ID" value="AAC23956.1"/>
    <property type="molecule type" value="Genomic_DNA"/>
</dbReference>
<dbReference type="PIR" id="T09467">
    <property type="entry name" value="T09467"/>
</dbReference>
<comment type="similarity">
    <text evidence="1">Belongs to the phage and mitochondrial RNA polymerase family.</text>
</comment>
<evidence type="ECO:0000259" key="8">
    <source>
        <dbReference type="Pfam" id="PF00940"/>
    </source>
</evidence>